<feature type="domain" description="HTH cro/C1-type" evidence="1">
    <location>
        <begin position="25"/>
        <end position="61"/>
    </location>
</feature>
<protein>
    <recommendedName>
        <fullName evidence="1">HTH cro/C1-type domain-containing protein</fullName>
    </recommendedName>
</protein>
<gene>
    <name evidence="2" type="ORF">GCM10009304_30250</name>
</gene>
<dbReference type="GO" id="GO:0003677">
    <property type="term" value="F:DNA binding"/>
    <property type="evidence" value="ECO:0007669"/>
    <property type="project" value="InterPro"/>
</dbReference>
<reference evidence="2" key="1">
    <citation type="journal article" date="2014" name="Int. J. Syst. Evol. Microbiol.">
        <title>Complete genome sequence of Corynebacterium casei LMG S-19264T (=DSM 44701T), isolated from a smear-ripened cheese.</title>
        <authorList>
            <consortium name="US DOE Joint Genome Institute (JGI-PGF)"/>
            <person name="Walter F."/>
            <person name="Albersmeier A."/>
            <person name="Kalinowski J."/>
            <person name="Ruckert C."/>
        </authorList>
    </citation>
    <scope>NUCLEOTIDE SEQUENCE</scope>
    <source>
        <strain evidence="2">JCM 30078</strain>
    </source>
</reference>
<comment type="caution">
    <text evidence="2">The sequence shown here is derived from an EMBL/GenBank/DDBJ whole genome shotgun (WGS) entry which is preliminary data.</text>
</comment>
<dbReference type="Pfam" id="PF01381">
    <property type="entry name" value="HTH_3"/>
    <property type="match status" value="1"/>
</dbReference>
<evidence type="ECO:0000259" key="1">
    <source>
        <dbReference type="PROSITE" id="PS50943"/>
    </source>
</evidence>
<dbReference type="InterPro" id="IPR010982">
    <property type="entry name" value="Lambda_DNA-bd_dom_sf"/>
</dbReference>
<dbReference type="EMBL" id="BMPO01000007">
    <property type="protein sequence ID" value="GGK02386.1"/>
    <property type="molecule type" value="Genomic_DNA"/>
</dbReference>
<dbReference type="Proteomes" id="UP000635983">
    <property type="component" value="Unassembled WGS sequence"/>
</dbReference>
<dbReference type="SUPFAM" id="SSF47413">
    <property type="entry name" value="lambda repressor-like DNA-binding domains"/>
    <property type="match status" value="1"/>
</dbReference>
<dbReference type="SMART" id="SM00530">
    <property type="entry name" value="HTH_XRE"/>
    <property type="match status" value="1"/>
</dbReference>
<sequence length="91" mass="10300">MNTKNDIARAVREFRAAMNVPQTSLGMDQAYISRVESGNRTPTLAKIEEIAERLNVHPLAIVAAAYVRSHDEWRALDKMLQTQLRDVLPPQ</sequence>
<evidence type="ECO:0000313" key="3">
    <source>
        <dbReference type="Proteomes" id="UP000635983"/>
    </source>
</evidence>
<organism evidence="2 3">
    <name type="scientific">Pseudomonas matsuisoli</name>
    <dbReference type="NCBI Taxonomy" id="1515666"/>
    <lineage>
        <taxon>Bacteria</taxon>
        <taxon>Pseudomonadati</taxon>
        <taxon>Pseudomonadota</taxon>
        <taxon>Gammaproteobacteria</taxon>
        <taxon>Pseudomonadales</taxon>
        <taxon>Pseudomonadaceae</taxon>
        <taxon>Pseudomonas</taxon>
    </lineage>
</organism>
<dbReference type="InterPro" id="IPR001387">
    <property type="entry name" value="Cro/C1-type_HTH"/>
</dbReference>
<keyword evidence="3" id="KW-1185">Reference proteome</keyword>
<dbReference type="Gene3D" id="1.10.260.40">
    <property type="entry name" value="lambda repressor-like DNA-binding domains"/>
    <property type="match status" value="1"/>
</dbReference>
<reference evidence="2" key="2">
    <citation type="submission" date="2020-09" db="EMBL/GenBank/DDBJ databases">
        <authorList>
            <person name="Sun Q."/>
            <person name="Ohkuma M."/>
        </authorList>
    </citation>
    <scope>NUCLEOTIDE SEQUENCE</scope>
    <source>
        <strain evidence="2">JCM 30078</strain>
    </source>
</reference>
<dbReference type="AlphaFoldDB" id="A0A917PZZ1"/>
<dbReference type="PROSITE" id="PS50943">
    <property type="entry name" value="HTH_CROC1"/>
    <property type="match status" value="1"/>
</dbReference>
<proteinExistence type="predicted"/>
<evidence type="ECO:0000313" key="2">
    <source>
        <dbReference type="EMBL" id="GGK02386.1"/>
    </source>
</evidence>
<accession>A0A917PZZ1</accession>
<dbReference type="CDD" id="cd00093">
    <property type="entry name" value="HTH_XRE"/>
    <property type="match status" value="1"/>
</dbReference>
<name>A0A917PZZ1_9PSED</name>